<sequence>MVDMAFTINCLTHSPPIVRLGLNVFYFDYQARTLDWRFDKRTQKLHNRKSRYMPVNMFGLTLSSYFDSQARTMDLRASRSTWISRSKSEAKDSGE</sequence>
<proteinExistence type="predicted"/>
<name>A0ABQ8A7M5_BRANA</name>
<keyword evidence="2" id="KW-1185">Reference proteome</keyword>
<reference evidence="1 2" key="1">
    <citation type="submission" date="2021-05" db="EMBL/GenBank/DDBJ databases">
        <title>Genome Assembly of Synthetic Allotetraploid Brassica napus Reveals Homoeologous Exchanges between Subgenomes.</title>
        <authorList>
            <person name="Davis J.T."/>
        </authorList>
    </citation>
    <scope>NUCLEOTIDE SEQUENCE [LARGE SCALE GENOMIC DNA]</scope>
    <source>
        <strain evidence="2">cv. Da-Ae</strain>
        <tissue evidence="1">Seedling</tissue>
    </source>
</reference>
<organism evidence="1 2">
    <name type="scientific">Brassica napus</name>
    <name type="common">Rape</name>
    <dbReference type="NCBI Taxonomy" id="3708"/>
    <lineage>
        <taxon>Eukaryota</taxon>
        <taxon>Viridiplantae</taxon>
        <taxon>Streptophyta</taxon>
        <taxon>Embryophyta</taxon>
        <taxon>Tracheophyta</taxon>
        <taxon>Spermatophyta</taxon>
        <taxon>Magnoliopsida</taxon>
        <taxon>eudicotyledons</taxon>
        <taxon>Gunneridae</taxon>
        <taxon>Pentapetalae</taxon>
        <taxon>rosids</taxon>
        <taxon>malvids</taxon>
        <taxon>Brassicales</taxon>
        <taxon>Brassicaceae</taxon>
        <taxon>Brassiceae</taxon>
        <taxon>Brassica</taxon>
    </lineage>
</organism>
<protein>
    <submittedName>
        <fullName evidence="1">Uncharacterized protein</fullName>
    </submittedName>
</protein>
<evidence type="ECO:0000313" key="1">
    <source>
        <dbReference type="EMBL" id="KAH0888544.1"/>
    </source>
</evidence>
<dbReference type="EMBL" id="JAGKQM010000013">
    <property type="protein sequence ID" value="KAH0888544.1"/>
    <property type="molecule type" value="Genomic_DNA"/>
</dbReference>
<accession>A0ABQ8A7M5</accession>
<comment type="caution">
    <text evidence="1">The sequence shown here is derived from an EMBL/GenBank/DDBJ whole genome shotgun (WGS) entry which is preliminary data.</text>
</comment>
<evidence type="ECO:0000313" key="2">
    <source>
        <dbReference type="Proteomes" id="UP000824890"/>
    </source>
</evidence>
<dbReference type="Proteomes" id="UP000824890">
    <property type="component" value="Unassembled WGS sequence"/>
</dbReference>
<gene>
    <name evidence="1" type="ORF">HID58_050973</name>
</gene>